<feature type="transmembrane region" description="Helical" evidence="1">
    <location>
        <begin position="256"/>
        <end position="275"/>
    </location>
</feature>
<keyword evidence="3" id="KW-1185">Reference proteome</keyword>
<protein>
    <recommendedName>
        <fullName evidence="4">GtrA-like protein domain-containing protein</fullName>
    </recommendedName>
</protein>
<keyword evidence="1" id="KW-0812">Transmembrane</keyword>
<comment type="caution">
    <text evidence="2">The sequence shown here is derived from an EMBL/GenBank/DDBJ whole genome shotgun (WGS) entry which is preliminary data.</text>
</comment>
<feature type="transmembrane region" description="Helical" evidence="1">
    <location>
        <begin position="287"/>
        <end position="311"/>
    </location>
</feature>
<evidence type="ECO:0000313" key="2">
    <source>
        <dbReference type="EMBL" id="KXB58719.1"/>
    </source>
</evidence>
<evidence type="ECO:0008006" key="4">
    <source>
        <dbReference type="Google" id="ProtNLM"/>
    </source>
</evidence>
<organism evidence="2 3">
    <name type="scientific">Gemelliphila asaccharolytica</name>
    <dbReference type="NCBI Taxonomy" id="502393"/>
    <lineage>
        <taxon>Bacteria</taxon>
        <taxon>Bacillati</taxon>
        <taxon>Bacillota</taxon>
        <taxon>Bacilli</taxon>
        <taxon>Bacillales</taxon>
        <taxon>Gemellaceae</taxon>
        <taxon>Gemelliphila</taxon>
    </lineage>
</organism>
<gene>
    <name evidence="2" type="ORF">HMPREF1871_00268</name>
</gene>
<name>A0ABR5TMY1_9BACL</name>
<feature type="transmembrane region" description="Helical" evidence="1">
    <location>
        <begin position="317"/>
        <end position="340"/>
    </location>
</feature>
<reference evidence="2 3" key="1">
    <citation type="submission" date="2016-01" db="EMBL/GenBank/DDBJ databases">
        <authorList>
            <person name="Mitreva M."/>
            <person name="Pepin K.H."/>
            <person name="Mihindukulasuriya K.A."/>
            <person name="Fulton R."/>
            <person name="Fronick C."/>
            <person name="O'Laughlin M."/>
            <person name="Miner T."/>
            <person name="Herter B."/>
            <person name="Rosa B.A."/>
            <person name="Cordes M."/>
            <person name="Tomlinson C."/>
            <person name="Wollam A."/>
            <person name="Palsikar V.B."/>
            <person name="Mardis E.R."/>
            <person name="Wilson R.K."/>
        </authorList>
    </citation>
    <scope>NUCLEOTIDE SEQUENCE [LARGE SCALE GENOMIC DNA]</scope>
    <source>
        <strain evidence="2 3">KA00071</strain>
    </source>
</reference>
<accession>A0ABR5TMY1</accession>
<dbReference type="EMBL" id="LSDB01000007">
    <property type="protein sequence ID" value="KXB58719.1"/>
    <property type="molecule type" value="Genomic_DNA"/>
</dbReference>
<evidence type="ECO:0000256" key="1">
    <source>
        <dbReference type="SAM" id="Phobius"/>
    </source>
</evidence>
<evidence type="ECO:0000313" key="3">
    <source>
        <dbReference type="Proteomes" id="UP000070467"/>
    </source>
</evidence>
<keyword evidence="1" id="KW-0472">Membrane</keyword>
<dbReference type="RefSeq" id="WP_066128983.1">
    <property type="nucleotide sequence ID" value="NZ_KQ959860.1"/>
</dbReference>
<proteinExistence type="predicted"/>
<dbReference type="Proteomes" id="UP000070467">
    <property type="component" value="Unassembled WGS sequence"/>
</dbReference>
<keyword evidence="1" id="KW-1133">Transmembrane helix</keyword>
<feature type="transmembrane region" description="Helical" evidence="1">
    <location>
        <begin position="228"/>
        <end position="250"/>
    </location>
</feature>
<sequence>MEKIAQNNTLIILKVKNTNNLIEYTDSLIQQGYYILLLLEKSINERSIEDKYNINILSKSQEIKIEKLAKEMNDALAFKIAVNTIITKNYQKNFTNVIFLSDATTSIADITEIVNEEKEQVILVSKTSDITILDNIKTYIFNFFHLKKIKSIDKDIIFMPIKHTPIAIDIKKDNYFYQRMLVNIVKNNLPVEEVFLDNIKEKKKNYLEEIKKINVILEDFYSYSKISFLSYLVDINLFRILFIVSLFLGIGEEGASLFISTFLARIIGSFIHFYINKKERKQKKNTLPRYIVLTFLKTFISLMVIYLLFLVSNINIVIAKIIIDFLIYILTYSIFNIYVFRYSKEKYEKKRDKN</sequence>